<keyword evidence="2" id="KW-0863">Zinc-finger</keyword>
<dbReference type="EMBL" id="RCZD01000023">
    <property type="protein sequence ID" value="TPG53320.1"/>
    <property type="molecule type" value="Genomic_DNA"/>
</dbReference>
<dbReference type="PANTHER" id="PTHR38777:SF1">
    <property type="entry name" value="DNAK SUPPRESSOR PROTEIN"/>
    <property type="match status" value="1"/>
</dbReference>
<gene>
    <name evidence="6" type="ORF">EAH77_24565</name>
</gene>
<reference evidence="6 7" key="1">
    <citation type="journal article" date="2019" name="Environ. Microbiol.">
        <title>Species interactions and distinct microbial communities in high Arctic permafrost affected cryosols are associated with the CH4 and CO2 gas fluxes.</title>
        <authorList>
            <person name="Altshuler I."/>
            <person name="Hamel J."/>
            <person name="Turney S."/>
            <person name="Magnuson E."/>
            <person name="Levesque R."/>
            <person name="Greer C."/>
            <person name="Whyte L.G."/>
        </authorList>
    </citation>
    <scope>NUCLEOTIDE SEQUENCE [LARGE SCALE GENOMIC DNA]</scope>
    <source>
        <strain evidence="6 7">E4</strain>
    </source>
</reference>
<feature type="zinc finger region" description="dksA C4-type" evidence="4">
    <location>
        <begin position="35"/>
        <end position="59"/>
    </location>
</feature>
<dbReference type="InterPro" id="IPR000962">
    <property type="entry name" value="Znf_DskA_TraR"/>
</dbReference>
<name>A0A502FVA2_9GAMM</name>
<evidence type="ECO:0000256" key="3">
    <source>
        <dbReference type="ARBA" id="ARBA00022833"/>
    </source>
</evidence>
<accession>A0A502FVA2</accession>
<dbReference type="GO" id="GO:1900378">
    <property type="term" value="P:positive regulation of secondary metabolite biosynthetic process"/>
    <property type="evidence" value="ECO:0007669"/>
    <property type="project" value="TreeGrafter"/>
</dbReference>
<evidence type="ECO:0000259" key="5">
    <source>
        <dbReference type="Pfam" id="PF01258"/>
    </source>
</evidence>
<feature type="domain" description="Zinc finger DksA/TraR C4-type" evidence="5">
    <location>
        <begin position="34"/>
        <end position="65"/>
    </location>
</feature>
<comment type="caution">
    <text evidence="6">The sequence shown here is derived from an EMBL/GenBank/DDBJ whole genome shotgun (WGS) entry which is preliminary data.</text>
</comment>
<protein>
    <submittedName>
        <fullName evidence="6">TraR/DksA family transcriptional regulator</fullName>
    </submittedName>
</protein>
<dbReference type="PROSITE" id="PS51128">
    <property type="entry name" value="ZF_DKSA_2"/>
    <property type="match status" value="1"/>
</dbReference>
<dbReference type="OrthoDB" id="962301at2"/>
<sequence length="73" mass="8352">MADWIDEAQEWQAKLLDAQIAQATASSRLPSAFICEDCGENIPEARRRLIIGVQRCIYCQEIIEKNARHFRCG</sequence>
<dbReference type="InterPro" id="IPR012783">
    <property type="entry name" value="Znf_C4_TraR"/>
</dbReference>
<keyword evidence="1" id="KW-0479">Metal-binding</keyword>
<keyword evidence="3" id="KW-0862">Zinc</keyword>
<dbReference type="RefSeq" id="WP_140475980.1">
    <property type="nucleotide sequence ID" value="NZ_RCZD01000023.1"/>
</dbReference>
<evidence type="ECO:0000256" key="4">
    <source>
        <dbReference type="PROSITE-ProRule" id="PRU00510"/>
    </source>
</evidence>
<dbReference type="PANTHER" id="PTHR38777">
    <property type="entry name" value="FELS-2 PROPHAGE PROTEIN"/>
    <property type="match status" value="1"/>
</dbReference>
<dbReference type="GO" id="GO:0008270">
    <property type="term" value="F:zinc ion binding"/>
    <property type="evidence" value="ECO:0007669"/>
    <property type="project" value="UniProtKB-KW"/>
</dbReference>
<dbReference type="SUPFAM" id="SSF57716">
    <property type="entry name" value="Glucocorticoid receptor-like (DNA-binding domain)"/>
    <property type="match status" value="1"/>
</dbReference>
<dbReference type="Gene3D" id="1.20.120.910">
    <property type="entry name" value="DksA, coiled-coil domain"/>
    <property type="match status" value="1"/>
</dbReference>
<evidence type="ECO:0000256" key="2">
    <source>
        <dbReference type="ARBA" id="ARBA00022771"/>
    </source>
</evidence>
<evidence type="ECO:0000313" key="6">
    <source>
        <dbReference type="EMBL" id="TPG53320.1"/>
    </source>
</evidence>
<evidence type="ECO:0000313" key="7">
    <source>
        <dbReference type="Proteomes" id="UP000317663"/>
    </source>
</evidence>
<keyword evidence="7" id="KW-1185">Reference proteome</keyword>
<dbReference type="NCBIfam" id="TIGR02419">
    <property type="entry name" value="C4_traR_proteo"/>
    <property type="match status" value="1"/>
</dbReference>
<proteinExistence type="predicted"/>
<dbReference type="AlphaFoldDB" id="A0A502FVA2"/>
<dbReference type="Proteomes" id="UP000317663">
    <property type="component" value="Unassembled WGS sequence"/>
</dbReference>
<organism evidence="6 7">
    <name type="scientific">Ewingella americana</name>
    <dbReference type="NCBI Taxonomy" id="41202"/>
    <lineage>
        <taxon>Bacteria</taxon>
        <taxon>Pseudomonadati</taxon>
        <taxon>Pseudomonadota</taxon>
        <taxon>Gammaproteobacteria</taxon>
        <taxon>Enterobacterales</taxon>
        <taxon>Yersiniaceae</taxon>
        <taxon>Ewingella</taxon>
    </lineage>
</organism>
<dbReference type="Pfam" id="PF01258">
    <property type="entry name" value="zf-dskA_traR"/>
    <property type="match status" value="1"/>
</dbReference>
<evidence type="ECO:0000256" key="1">
    <source>
        <dbReference type="ARBA" id="ARBA00022723"/>
    </source>
</evidence>